<keyword evidence="1" id="KW-0132">Cell division</keyword>
<reference evidence="1" key="1">
    <citation type="submission" date="2021-06" db="EMBL/GenBank/DDBJ databases">
        <title>44 bacteria genomes isolated from Dapeng, Shenzhen.</title>
        <authorList>
            <person name="Zheng W."/>
            <person name="Yu S."/>
            <person name="Huang Y."/>
        </authorList>
    </citation>
    <scope>NUCLEOTIDE SEQUENCE</scope>
    <source>
        <strain evidence="1">DP5N28-2</strain>
    </source>
</reference>
<dbReference type="InterPro" id="IPR036192">
    <property type="entry name" value="Cell_div_ZapA-like_sf"/>
</dbReference>
<dbReference type="RefSeq" id="WP_222579765.1">
    <property type="nucleotide sequence ID" value="NZ_JAHVHU010000008.1"/>
</dbReference>
<dbReference type="EMBL" id="JAHVHU010000008">
    <property type="protein sequence ID" value="MBY5958225.1"/>
    <property type="molecule type" value="Genomic_DNA"/>
</dbReference>
<name>A0A953HTV4_9BACT</name>
<dbReference type="Pfam" id="PF05164">
    <property type="entry name" value="ZapA"/>
    <property type="match status" value="1"/>
</dbReference>
<sequence length="97" mass="10957">MSDRDTKSLKVVIGGVNIPVKVHESEADQIHDISAKINTTLKDIQIRYPDKKLEEALAMTVLSLMVQKETETQVFPGEDELMDSFDQVDDLLDKLLQ</sequence>
<dbReference type="AlphaFoldDB" id="A0A953HTV4"/>
<gene>
    <name evidence="1" type="primary">zapA</name>
    <name evidence="1" type="ORF">KUV50_08795</name>
</gene>
<dbReference type="GO" id="GO:0051301">
    <property type="term" value="P:cell division"/>
    <property type="evidence" value="ECO:0007669"/>
    <property type="project" value="UniProtKB-KW"/>
</dbReference>
<evidence type="ECO:0000313" key="2">
    <source>
        <dbReference type="Proteomes" id="UP000753961"/>
    </source>
</evidence>
<accession>A0A953HTV4</accession>
<organism evidence="1 2">
    <name type="scientific">Membranihabitans marinus</name>
    <dbReference type="NCBI Taxonomy" id="1227546"/>
    <lineage>
        <taxon>Bacteria</taxon>
        <taxon>Pseudomonadati</taxon>
        <taxon>Bacteroidota</taxon>
        <taxon>Saprospiria</taxon>
        <taxon>Saprospirales</taxon>
        <taxon>Saprospiraceae</taxon>
        <taxon>Membranihabitans</taxon>
    </lineage>
</organism>
<dbReference type="InterPro" id="IPR007838">
    <property type="entry name" value="Cell_div_ZapA-like"/>
</dbReference>
<comment type="caution">
    <text evidence="1">The sequence shown here is derived from an EMBL/GenBank/DDBJ whole genome shotgun (WGS) entry which is preliminary data.</text>
</comment>
<dbReference type="Proteomes" id="UP000753961">
    <property type="component" value="Unassembled WGS sequence"/>
</dbReference>
<evidence type="ECO:0000313" key="1">
    <source>
        <dbReference type="EMBL" id="MBY5958225.1"/>
    </source>
</evidence>
<protein>
    <submittedName>
        <fullName evidence="1">Cell division protein ZapA</fullName>
    </submittedName>
</protein>
<proteinExistence type="predicted"/>
<dbReference type="SUPFAM" id="SSF102829">
    <property type="entry name" value="Cell division protein ZapA-like"/>
    <property type="match status" value="1"/>
</dbReference>
<keyword evidence="2" id="KW-1185">Reference proteome</keyword>
<keyword evidence="1" id="KW-0131">Cell cycle</keyword>